<organism evidence="2 3">
    <name type="scientific">Phaeodactylibacter xiamenensis</name>
    <dbReference type="NCBI Taxonomy" id="1524460"/>
    <lineage>
        <taxon>Bacteria</taxon>
        <taxon>Pseudomonadati</taxon>
        <taxon>Bacteroidota</taxon>
        <taxon>Saprospiria</taxon>
        <taxon>Saprospirales</taxon>
        <taxon>Haliscomenobacteraceae</taxon>
        <taxon>Phaeodactylibacter</taxon>
    </lineage>
</organism>
<evidence type="ECO:0000256" key="1">
    <source>
        <dbReference type="SAM" id="SignalP"/>
    </source>
</evidence>
<protein>
    <recommendedName>
        <fullName evidence="4">AB hydrolase-1 domain-containing protein</fullName>
    </recommendedName>
</protein>
<evidence type="ECO:0000313" key="2">
    <source>
        <dbReference type="EMBL" id="KGE87558.1"/>
    </source>
</evidence>
<proteinExistence type="predicted"/>
<gene>
    <name evidence="2" type="ORF">IX84_13475</name>
</gene>
<dbReference type="Proteomes" id="UP000029736">
    <property type="component" value="Unassembled WGS sequence"/>
</dbReference>
<evidence type="ECO:0008006" key="4">
    <source>
        <dbReference type="Google" id="ProtNLM"/>
    </source>
</evidence>
<keyword evidence="1" id="KW-0732">Signal</keyword>
<dbReference type="AlphaFoldDB" id="A0A098S7C6"/>
<accession>A0A098S7C6</accession>
<keyword evidence="3" id="KW-1185">Reference proteome</keyword>
<feature type="chain" id="PRO_5001947722" description="AB hydrolase-1 domain-containing protein" evidence="1">
    <location>
        <begin position="24"/>
        <end position="480"/>
    </location>
</feature>
<dbReference type="STRING" id="1524460.IX84_13475"/>
<sequence>MKNNKLLNTFALTLLLFPGWAMGQRNTIWLDGATTTTSKGWRGTPNAMRDFYNYDFVDLVSTNSAGSQEYDLSLGVRDFDIPTSPTAAIQMEPMLDNRSNVLGIAHDFGGLVLRELVNRDNSLSAMILDGVPNQGSSAIKLATYRENPGDNTSAQLILENAQSVQAMQNCDDCNALGIFETWINALSTTSIDAFNQMANGSSQINYLNDNPPPPEIPFAILWGSVEELSLMSLMDSRTSNNPWSTPITSCAAEAMERARKDYETDLEILGLISTVSGFFGRALSAFGEIVGDIAGGETPSPGTVLSAFGDWIVVERSAIIEDIEAQREADQELARILRCELSHQLLASEWQFGLIEYGTVEVGTEEVPLLPEASQALCIQYCQEQFTGFPGLSVFGNCVEDCMDDPPTQTVTVYLPEENDGLLLKSEQMLDGAAHVYHLEEHNHFQETALSGQSSEGTLNHALQELFDGTAGPAFAVPKQ</sequence>
<reference evidence="2 3" key="1">
    <citation type="journal article" date="2014" name="Int. J. Syst. Evol. Microbiol.">
        <title>Phaeodactylibacter xiamenensis gen. nov., sp. nov., a member of the family Saprospiraceae isolated from the marine alga Phaeodactylum tricornutum.</title>
        <authorList>
            <person name="Chen Z.Jr."/>
            <person name="Lei X."/>
            <person name="Lai Q."/>
            <person name="Li Y."/>
            <person name="Zhang B."/>
            <person name="Zhang J."/>
            <person name="Zhang H."/>
            <person name="Yang L."/>
            <person name="Zheng W."/>
            <person name="Tian Y."/>
            <person name="Yu Z."/>
            <person name="Xu H.Jr."/>
            <person name="Zheng T."/>
        </authorList>
    </citation>
    <scope>NUCLEOTIDE SEQUENCE [LARGE SCALE GENOMIC DNA]</scope>
    <source>
        <strain evidence="2 3">KD52</strain>
    </source>
</reference>
<comment type="caution">
    <text evidence="2">The sequence shown here is derived from an EMBL/GenBank/DDBJ whole genome shotgun (WGS) entry which is preliminary data.</text>
</comment>
<dbReference type="RefSeq" id="WP_044221214.1">
    <property type="nucleotide sequence ID" value="NZ_JBKAGJ010000020.1"/>
</dbReference>
<name>A0A098S7C6_9BACT</name>
<feature type="signal peptide" evidence="1">
    <location>
        <begin position="1"/>
        <end position="23"/>
    </location>
</feature>
<evidence type="ECO:0000313" key="3">
    <source>
        <dbReference type="Proteomes" id="UP000029736"/>
    </source>
</evidence>
<dbReference type="EMBL" id="JPOS01000034">
    <property type="protein sequence ID" value="KGE87558.1"/>
    <property type="molecule type" value="Genomic_DNA"/>
</dbReference>